<dbReference type="GO" id="GO:0010389">
    <property type="term" value="P:regulation of G2/M transition of mitotic cell cycle"/>
    <property type="evidence" value="ECO:0007669"/>
    <property type="project" value="TreeGrafter"/>
</dbReference>
<dbReference type="SMART" id="SM00220">
    <property type="entry name" value="S_TKc"/>
    <property type="match status" value="1"/>
</dbReference>
<comment type="catalytic activity">
    <reaction evidence="9">
        <text>L-threonyl-[protein] + ATP = O-phospho-L-threonyl-[protein] + ADP + H(+)</text>
        <dbReference type="Rhea" id="RHEA:46608"/>
        <dbReference type="Rhea" id="RHEA-COMP:11060"/>
        <dbReference type="Rhea" id="RHEA-COMP:11605"/>
        <dbReference type="ChEBI" id="CHEBI:15378"/>
        <dbReference type="ChEBI" id="CHEBI:30013"/>
        <dbReference type="ChEBI" id="CHEBI:30616"/>
        <dbReference type="ChEBI" id="CHEBI:61977"/>
        <dbReference type="ChEBI" id="CHEBI:456216"/>
        <dbReference type="EC" id="2.7.11.22"/>
    </reaction>
</comment>
<dbReference type="GO" id="GO:0000307">
    <property type="term" value="C:cyclin-dependent protein kinase holoenzyme complex"/>
    <property type="evidence" value="ECO:0007669"/>
    <property type="project" value="TreeGrafter"/>
</dbReference>
<evidence type="ECO:0000259" key="13">
    <source>
        <dbReference type="PROSITE" id="PS50011"/>
    </source>
</evidence>
<evidence type="ECO:0000256" key="4">
    <source>
        <dbReference type="ARBA" id="ARBA00022553"/>
    </source>
</evidence>
<dbReference type="EMBL" id="AB728822">
    <property type="protein sequence ID" value="BAX09106.1"/>
    <property type="molecule type" value="mRNA"/>
</dbReference>
<name>A0A1V1G637_CRYJA</name>
<dbReference type="SUPFAM" id="SSF56112">
    <property type="entry name" value="Protein kinase-like (PK-like)"/>
    <property type="match status" value="1"/>
</dbReference>
<dbReference type="EC" id="2.7.11.22" evidence="2"/>
<dbReference type="GO" id="GO:0005524">
    <property type="term" value="F:ATP binding"/>
    <property type="evidence" value="ECO:0007669"/>
    <property type="project" value="UniProtKB-UniRule"/>
</dbReference>
<keyword evidence="4" id="KW-0597">Phosphoprotein</keyword>
<keyword evidence="6 11" id="KW-0547">Nucleotide-binding</keyword>
<evidence type="ECO:0000256" key="1">
    <source>
        <dbReference type="ARBA" id="ARBA00006485"/>
    </source>
</evidence>
<comment type="similarity">
    <text evidence="1">Belongs to the protein kinase superfamily. CMGC Ser/Thr protein kinase family. CDC2/CDKX subfamily.</text>
</comment>
<sequence length="300" mass="34370">MEKYEKLEVVGEGTYGKVYKGRDKLTGRMVALKKTRFVEDGVPPTAIREISLLRSLSHCIYVVKLLDVDASFTGSGKPVLFMVFEYANCDLRQYIDKCRRSETKLTAKSIQSFMYQLCKGITYCHSHGVLHRDLKPQNILVDQRVGLLKIADLGLGRSFTVPIKNYTQEVVTLWYRAPEVLLGTKHYSTAIDVWSLGCIFAELCNMKVLFNGDSQIQQLLKIFRLIGTPNEQLWPGVTQLNHWHEFPQWKPQDFSKIVSNLDSNGLDLISRMLQHDPARRISAKAALHHPYFDSLDRSQF</sequence>
<protein>
    <recommendedName>
        <fullName evidence="2">cyclin-dependent kinase</fullName>
        <ecNumber evidence="2">2.7.11.22</ecNumber>
    </recommendedName>
</protein>
<proteinExistence type="evidence at transcript level"/>
<dbReference type="PANTHER" id="PTHR24056:SF254">
    <property type="entry name" value="CYCLIN-DEPENDENT KINASE 2"/>
    <property type="match status" value="1"/>
</dbReference>
<dbReference type="PROSITE" id="PS00107">
    <property type="entry name" value="PROTEIN_KINASE_ATP"/>
    <property type="match status" value="1"/>
</dbReference>
<dbReference type="InterPro" id="IPR011009">
    <property type="entry name" value="Kinase-like_dom_sf"/>
</dbReference>
<keyword evidence="7 14" id="KW-0418">Kinase</keyword>
<dbReference type="GO" id="GO:0030332">
    <property type="term" value="F:cyclin binding"/>
    <property type="evidence" value="ECO:0007669"/>
    <property type="project" value="TreeGrafter"/>
</dbReference>
<dbReference type="GO" id="GO:0000082">
    <property type="term" value="P:G1/S transition of mitotic cell cycle"/>
    <property type="evidence" value="ECO:0007669"/>
    <property type="project" value="TreeGrafter"/>
</dbReference>
<dbReference type="Pfam" id="PF00069">
    <property type="entry name" value="Pkinase"/>
    <property type="match status" value="1"/>
</dbReference>
<dbReference type="GO" id="GO:0007165">
    <property type="term" value="P:signal transduction"/>
    <property type="evidence" value="ECO:0007669"/>
    <property type="project" value="TreeGrafter"/>
</dbReference>
<dbReference type="InterPro" id="IPR008271">
    <property type="entry name" value="Ser/Thr_kinase_AS"/>
</dbReference>
<evidence type="ECO:0000313" key="14">
    <source>
        <dbReference type="EMBL" id="BAX09106.1"/>
    </source>
</evidence>
<reference evidence="14" key="2">
    <citation type="submission" date="2012-06" db="EMBL/GenBank/DDBJ databases">
        <title>Comparison of fertile and sterile male gametogenesis in Cryptomeria japonica by histological analysis and microarray analysis.</title>
        <authorList>
            <person name="Futamura N."/>
            <person name="Saito M."/>
            <person name="Taira H."/>
            <person name="Shinohara K."/>
        </authorList>
    </citation>
    <scope>NUCLEOTIDE SEQUENCE</scope>
    <source>
        <tissue evidence="14">Male strobilus</tissue>
    </source>
</reference>
<keyword evidence="3 12" id="KW-0723">Serine/threonine-protein kinase</keyword>
<dbReference type="InterPro" id="IPR000719">
    <property type="entry name" value="Prot_kinase_dom"/>
</dbReference>
<dbReference type="GO" id="GO:0010468">
    <property type="term" value="P:regulation of gene expression"/>
    <property type="evidence" value="ECO:0007669"/>
    <property type="project" value="TreeGrafter"/>
</dbReference>
<dbReference type="GO" id="GO:0005737">
    <property type="term" value="C:cytoplasm"/>
    <property type="evidence" value="ECO:0007669"/>
    <property type="project" value="TreeGrafter"/>
</dbReference>
<evidence type="ECO:0000256" key="10">
    <source>
        <dbReference type="ARBA" id="ARBA00048367"/>
    </source>
</evidence>
<dbReference type="PROSITE" id="PS50011">
    <property type="entry name" value="PROTEIN_KINASE_DOM"/>
    <property type="match status" value="1"/>
</dbReference>
<feature type="binding site" evidence="11">
    <location>
        <position position="33"/>
    </location>
    <ligand>
        <name>ATP</name>
        <dbReference type="ChEBI" id="CHEBI:30616"/>
    </ligand>
</feature>
<dbReference type="InterPro" id="IPR050108">
    <property type="entry name" value="CDK"/>
</dbReference>
<evidence type="ECO:0000256" key="9">
    <source>
        <dbReference type="ARBA" id="ARBA00047811"/>
    </source>
</evidence>
<evidence type="ECO:0000256" key="7">
    <source>
        <dbReference type="ARBA" id="ARBA00022777"/>
    </source>
</evidence>
<dbReference type="AlphaFoldDB" id="A0A1V1G637"/>
<keyword evidence="5" id="KW-0808">Transferase</keyword>
<evidence type="ECO:0000256" key="5">
    <source>
        <dbReference type="ARBA" id="ARBA00022679"/>
    </source>
</evidence>
<evidence type="ECO:0000256" key="2">
    <source>
        <dbReference type="ARBA" id="ARBA00012425"/>
    </source>
</evidence>
<evidence type="ECO:0000256" key="11">
    <source>
        <dbReference type="PROSITE-ProRule" id="PRU10141"/>
    </source>
</evidence>
<dbReference type="FunFam" id="1.10.510.10:FF:000281">
    <property type="entry name" value="Cyclin-dependent kinase 2"/>
    <property type="match status" value="1"/>
</dbReference>
<dbReference type="PANTHER" id="PTHR24056">
    <property type="entry name" value="CELL DIVISION PROTEIN KINASE"/>
    <property type="match status" value="1"/>
</dbReference>
<comment type="catalytic activity">
    <reaction evidence="10">
        <text>L-seryl-[protein] + ATP = O-phospho-L-seryl-[protein] + ADP + H(+)</text>
        <dbReference type="Rhea" id="RHEA:17989"/>
        <dbReference type="Rhea" id="RHEA-COMP:9863"/>
        <dbReference type="Rhea" id="RHEA-COMP:11604"/>
        <dbReference type="ChEBI" id="CHEBI:15378"/>
        <dbReference type="ChEBI" id="CHEBI:29999"/>
        <dbReference type="ChEBI" id="CHEBI:30616"/>
        <dbReference type="ChEBI" id="CHEBI:83421"/>
        <dbReference type="ChEBI" id="CHEBI:456216"/>
        <dbReference type="EC" id="2.7.11.22"/>
    </reaction>
</comment>
<feature type="domain" description="Protein kinase" evidence="13">
    <location>
        <begin position="4"/>
        <end position="292"/>
    </location>
</feature>
<accession>A0A1V1G637</accession>
<dbReference type="PROSITE" id="PS00108">
    <property type="entry name" value="PROTEIN_KINASE_ST"/>
    <property type="match status" value="1"/>
</dbReference>
<keyword evidence="8 11" id="KW-0067">ATP-binding</keyword>
<evidence type="ECO:0000256" key="3">
    <source>
        <dbReference type="ARBA" id="ARBA00022527"/>
    </source>
</evidence>
<dbReference type="GO" id="GO:0005634">
    <property type="term" value="C:nucleus"/>
    <property type="evidence" value="ECO:0007669"/>
    <property type="project" value="TreeGrafter"/>
</dbReference>
<dbReference type="InterPro" id="IPR017441">
    <property type="entry name" value="Protein_kinase_ATP_BS"/>
</dbReference>
<dbReference type="Gene3D" id="3.30.200.20">
    <property type="entry name" value="Phosphorylase Kinase, domain 1"/>
    <property type="match status" value="1"/>
</dbReference>
<evidence type="ECO:0000256" key="12">
    <source>
        <dbReference type="RuleBase" id="RU000304"/>
    </source>
</evidence>
<reference evidence="14" key="1">
    <citation type="journal article" date="2008" name="BMC Genomics">
        <title>Characterization of expressed sequence tags from a full-length enriched cDNA library of Cryptomeria japonica male strobili.</title>
        <authorList>
            <person name="Futamura N."/>
            <person name="Totoki Y."/>
            <person name="Toyoda A."/>
            <person name="Igasaki T."/>
            <person name="Nanjo T."/>
            <person name="Seki M."/>
            <person name="Sakaki Y."/>
            <person name="Mari A."/>
            <person name="Shinozaki K."/>
            <person name="Shinohara K."/>
        </authorList>
    </citation>
    <scope>NUCLEOTIDE SEQUENCE</scope>
    <source>
        <tissue evidence="14">Male strobilus</tissue>
    </source>
</reference>
<evidence type="ECO:0000256" key="6">
    <source>
        <dbReference type="ARBA" id="ARBA00022741"/>
    </source>
</evidence>
<organism evidence="14">
    <name type="scientific">Cryptomeria japonica</name>
    <name type="common">Japanese cedar</name>
    <name type="synonym">Cupressus japonica</name>
    <dbReference type="NCBI Taxonomy" id="3369"/>
    <lineage>
        <taxon>Eukaryota</taxon>
        <taxon>Viridiplantae</taxon>
        <taxon>Streptophyta</taxon>
        <taxon>Embryophyta</taxon>
        <taxon>Tracheophyta</taxon>
        <taxon>Spermatophyta</taxon>
        <taxon>Pinopsida</taxon>
        <taxon>Pinidae</taxon>
        <taxon>Conifers II</taxon>
        <taxon>Cupressales</taxon>
        <taxon>Cupressaceae</taxon>
        <taxon>Cryptomeria</taxon>
    </lineage>
</organism>
<dbReference type="GO" id="GO:0004693">
    <property type="term" value="F:cyclin-dependent protein serine/threonine kinase activity"/>
    <property type="evidence" value="ECO:0007669"/>
    <property type="project" value="UniProtKB-EC"/>
</dbReference>
<evidence type="ECO:0000256" key="8">
    <source>
        <dbReference type="ARBA" id="ARBA00022840"/>
    </source>
</evidence>
<dbReference type="FunFam" id="3.30.200.20:FF:000124">
    <property type="entry name" value="Cyclin-dependent kinase 4"/>
    <property type="match status" value="1"/>
</dbReference>
<dbReference type="Gene3D" id="1.10.510.10">
    <property type="entry name" value="Transferase(Phosphotransferase) domain 1"/>
    <property type="match status" value="1"/>
</dbReference>